<evidence type="ECO:0000256" key="3">
    <source>
        <dbReference type="ARBA" id="ARBA00022553"/>
    </source>
</evidence>
<evidence type="ECO:0000256" key="7">
    <source>
        <dbReference type="ARBA" id="ARBA00022840"/>
    </source>
</evidence>
<evidence type="ECO:0000259" key="12">
    <source>
        <dbReference type="PROSITE" id="PS50109"/>
    </source>
</evidence>
<dbReference type="CDD" id="cd00130">
    <property type="entry name" value="PAS"/>
    <property type="match status" value="1"/>
</dbReference>
<dbReference type="SMART" id="SM00116">
    <property type="entry name" value="CBS"/>
    <property type="match status" value="4"/>
</dbReference>
<feature type="domain" description="CBS" evidence="15">
    <location>
        <begin position="81"/>
        <end position="141"/>
    </location>
</feature>
<keyword evidence="11" id="KW-0472">Membrane</keyword>
<dbReference type="PROSITE" id="PS50109">
    <property type="entry name" value="HIS_KIN"/>
    <property type="match status" value="1"/>
</dbReference>
<sequence>MKVSQLDKPGLISTQIIDRQPLTLAAESTVADALVAMAQSGKNYVLILAAQTLVGILTERDVLRMVAQTQTWTNRRLKEVMTRSLVTYPAVSKPDVFEALKLLRQHQIRHLPVVDAKQQLTGLITYETLQSTLQPTALLRLRTVREVMNTAVLCATSNDSLLAIAAQMYTHKASCVVILESTAAATRCPVGIITERDIVQLQALGTDFAATPAHTAMSYPLLPIQAQDTLWQAHQAMTQHRVRRLVVRTDSDGLAGLITQTELLRSLDPLELYQNLQALETLVQQQTQSLNQLNTHLQQKVDAYQTLKQELEQANQELEQRVAERTAELEAANLLLCQQIQTLNPAVSPAQQPKLLSAAWIKFCLKEIPLPLPLATWLDRHPIYLGAGLTATTICLIEGLRQAGVMVPAPFLLIMVTAILTASTNGLWAGLASTGVWAIYVIWAALFSVGPPALSGGVAPVSLGILMVLLAGLRQGIERDRYQALNQLLISTNQSLDRQIQRHTATLQKTNQQLRQEVLERQQVETALRESETRFRVTFEKAAVGIVNTSPQGYFLKVNQKFCEILGYTAAELIDRHFQEFTYPADQPRGLQMLESMTTGQKIQGTLEKRYVRKDGTLVWANLTIAAVHKPNGQLDYQAVIVEDISDRKEAEIQQQNLIAILEATTDLVGMASVEGQTLYVNKAGRKLSGAGEFEDLSHINITDMHPDWALQKVQQEGLPTAIQTGHWQGETAILTRTGEEIPVSQVLTAHRDSQGRLQFFSTIMRDLSETYRAERARREAETKAVLLKEIHHRVKNNLQIVSGILYLQSRTLDQPQALKSLQDCRDRVEAMALIHEKFYGSASLEAISFNSYIRSLTQNLLTSYSVGKQIELKTEIEPVSFNIDTAIPCGLIINELVANALQHAFLESSQGEIIVKFSIQAEKDYELIVQDNGVGFPATIDFQTQTSMGLRLVRTLAVNQLRGTVEIKYQNGTLFCIRFPIDGKVKITA</sequence>
<evidence type="ECO:0000256" key="8">
    <source>
        <dbReference type="ARBA" id="ARBA00023026"/>
    </source>
</evidence>
<dbReference type="InterPro" id="IPR003594">
    <property type="entry name" value="HATPase_dom"/>
</dbReference>
<feature type="domain" description="PAC" evidence="14">
    <location>
        <begin position="728"/>
        <end position="780"/>
    </location>
</feature>
<dbReference type="SMART" id="SM00086">
    <property type="entry name" value="PAC"/>
    <property type="match status" value="2"/>
</dbReference>
<dbReference type="Proteomes" id="UP001600165">
    <property type="component" value="Unassembled WGS sequence"/>
</dbReference>
<keyword evidence="10" id="KW-0175">Coiled coil</keyword>
<dbReference type="InterPro" id="IPR046342">
    <property type="entry name" value="CBS_dom_sf"/>
</dbReference>
<gene>
    <name evidence="16" type="ORF">ACFVKH_18630</name>
</gene>
<dbReference type="PROSITE" id="PS50113">
    <property type="entry name" value="PAC"/>
    <property type="match status" value="2"/>
</dbReference>
<keyword evidence="8" id="KW-0843">Virulence</keyword>
<dbReference type="Pfam" id="PF13426">
    <property type="entry name" value="PAS_9"/>
    <property type="match status" value="1"/>
</dbReference>
<evidence type="ECO:0000313" key="16">
    <source>
        <dbReference type="EMBL" id="MFE4108303.1"/>
    </source>
</evidence>
<keyword evidence="4" id="KW-0808">Transferase</keyword>
<keyword evidence="7" id="KW-0067">ATP-binding</keyword>
<evidence type="ECO:0000256" key="6">
    <source>
        <dbReference type="ARBA" id="ARBA00022777"/>
    </source>
</evidence>
<protein>
    <recommendedName>
        <fullName evidence="2">histidine kinase</fullName>
        <ecNumber evidence="2">2.7.13.3</ecNumber>
    </recommendedName>
</protein>
<feature type="domain" description="CBS" evidence="15">
    <location>
        <begin position="148"/>
        <end position="208"/>
    </location>
</feature>
<organism evidence="16 17">
    <name type="scientific">Almyronema epifaneia S1</name>
    <dbReference type="NCBI Taxonomy" id="2991925"/>
    <lineage>
        <taxon>Bacteria</taxon>
        <taxon>Bacillati</taxon>
        <taxon>Cyanobacteriota</taxon>
        <taxon>Cyanophyceae</taxon>
        <taxon>Nodosilineales</taxon>
        <taxon>Nodosilineaceae</taxon>
        <taxon>Almyronema</taxon>
        <taxon>Almyronema epifaneia</taxon>
    </lineage>
</organism>
<dbReference type="Gene3D" id="3.10.580.10">
    <property type="entry name" value="CBS-domain"/>
    <property type="match status" value="2"/>
</dbReference>
<dbReference type="Pfam" id="PF08448">
    <property type="entry name" value="PAS_4"/>
    <property type="match status" value="1"/>
</dbReference>
<keyword evidence="11" id="KW-0812">Transmembrane</keyword>
<dbReference type="PANTHER" id="PTHR41523:SF8">
    <property type="entry name" value="ETHYLENE RESPONSE SENSOR PROTEIN"/>
    <property type="match status" value="1"/>
</dbReference>
<dbReference type="InterPro" id="IPR011495">
    <property type="entry name" value="Sig_transdc_His_kin_sub2_dim/P"/>
</dbReference>
<dbReference type="InterPro" id="IPR000014">
    <property type="entry name" value="PAS"/>
</dbReference>
<keyword evidence="5" id="KW-0547">Nucleotide-binding</keyword>
<feature type="coiled-coil region" evidence="10">
    <location>
        <begin position="276"/>
        <end position="335"/>
    </location>
</feature>
<dbReference type="SUPFAM" id="SSF55785">
    <property type="entry name" value="PYP-like sensor domain (PAS domain)"/>
    <property type="match status" value="2"/>
</dbReference>
<keyword evidence="6" id="KW-0418">Kinase</keyword>
<evidence type="ECO:0000256" key="10">
    <source>
        <dbReference type="SAM" id="Coils"/>
    </source>
</evidence>
<feature type="transmembrane region" description="Helical" evidence="11">
    <location>
        <begin position="403"/>
        <end position="420"/>
    </location>
</feature>
<feature type="domain" description="Histidine kinase" evidence="12">
    <location>
        <begin position="790"/>
        <end position="984"/>
    </location>
</feature>
<feature type="transmembrane region" description="Helical" evidence="11">
    <location>
        <begin position="427"/>
        <end position="447"/>
    </location>
</feature>
<evidence type="ECO:0000259" key="14">
    <source>
        <dbReference type="PROSITE" id="PS50113"/>
    </source>
</evidence>
<dbReference type="InterPro" id="IPR000644">
    <property type="entry name" value="CBS_dom"/>
</dbReference>
<dbReference type="InterPro" id="IPR013656">
    <property type="entry name" value="PAS_4"/>
</dbReference>
<evidence type="ECO:0000259" key="15">
    <source>
        <dbReference type="PROSITE" id="PS51371"/>
    </source>
</evidence>
<feature type="domain" description="CBS" evidence="15">
    <location>
        <begin position="17"/>
        <end position="73"/>
    </location>
</feature>
<evidence type="ECO:0000259" key="13">
    <source>
        <dbReference type="PROSITE" id="PS50112"/>
    </source>
</evidence>
<evidence type="ECO:0000256" key="11">
    <source>
        <dbReference type="SAM" id="Phobius"/>
    </source>
</evidence>
<comment type="caution">
    <text evidence="16">The sequence shown here is derived from an EMBL/GenBank/DDBJ whole genome shotgun (WGS) entry which is preliminary data.</text>
</comment>
<keyword evidence="11" id="KW-1133">Transmembrane helix</keyword>
<dbReference type="EMBL" id="JBHZOL010000105">
    <property type="protein sequence ID" value="MFE4108303.1"/>
    <property type="molecule type" value="Genomic_DNA"/>
</dbReference>
<feature type="coiled-coil region" evidence="10">
    <location>
        <begin position="493"/>
        <end position="527"/>
    </location>
</feature>
<keyword evidence="3" id="KW-0597">Phosphoprotein</keyword>
<dbReference type="Pfam" id="PF00571">
    <property type="entry name" value="CBS"/>
    <property type="match status" value="4"/>
</dbReference>
<dbReference type="InterPro" id="IPR005467">
    <property type="entry name" value="His_kinase_dom"/>
</dbReference>
<accession>A0ABW6IJB9</accession>
<feature type="domain" description="PAS" evidence="13">
    <location>
        <begin position="531"/>
        <end position="601"/>
    </location>
</feature>
<dbReference type="Pfam" id="PF07568">
    <property type="entry name" value="HisKA_2"/>
    <property type="match status" value="1"/>
</dbReference>
<dbReference type="PROSITE" id="PS50112">
    <property type="entry name" value="PAS"/>
    <property type="match status" value="1"/>
</dbReference>
<dbReference type="SMART" id="SM00091">
    <property type="entry name" value="PAS"/>
    <property type="match status" value="2"/>
</dbReference>
<dbReference type="InterPro" id="IPR000700">
    <property type="entry name" value="PAS-assoc_C"/>
</dbReference>
<evidence type="ECO:0000256" key="1">
    <source>
        <dbReference type="ARBA" id="ARBA00000085"/>
    </source>
</evidence>
<evidence type="ECO:0000256" key="5">
    <source>
        <dbReference type="ARBA" id="ARBA00022741"/>
    </source>
</evidence>
<dbReference type="Pfam" id="PF02518">
    <property type="entry name" value="HATPase_c"/>
    <property type="match status" value="1"/>
</dbReference>
<dbReference type="EC" id="2.7.13.3" evidence="2"/>
<dbReference type="NCBIfam" id="TIGR00229">
    <property type="entry name" value="sensory_box"/>
    <property type="match status" value="2"/>
</dbReference>
<dbReference type="Gene3D" id="3.30.450.20">
    <property type="entry name" value="PAS domain"/>
    <property type="match status" value="2"/>
</dbReference>
<comment type="catalytic activity">
    <reaction evidence="1">
        <text>ATP + protein L-histidine = ADP + protein N-phospho-L-histidine.</text>
        <dbReference type="EC" id="2.7.13.3"/>
    </reaction>
</comment>
<dbReference type="InterPro" id="IPR035965">
    <property type="entry name" value="PAS-like_dom_sf"/>
</dbReference>
<keyword evidence="9" id="KW-0129">CBS domain</keyword>
<dbReference type="SMART" id="SM00387">
    <property type="entry name" value="HATPase_c"/>
    <property type="match status" value="1"/>
</dbReference>
<dbReference type="SUPFAM" id="SSF54631">
    <property type="entry name" value="CBS-domain pair"/>
    <property type="match status" value="2"/>
</dbReference>
<evidence type="ECO:0000256" key="2">
    <source>
        <dbReference type="ARBA" id="ARBA00012438"/>
    </source>
</evidence>
<evidence type="ECO:0000256" key="4">
    <source>
        <dbReference type="ARBA" id="ARBA00022679"/>
    </source>
</evidence>
<dbReference type="InterPro" id="IPR036890">
    <property type="entry name" value="HATPase_C_sf"/>
</dbReference>
<dbReference type="PANTHER" id="PTHR41523">
    <property type="entry name" value="TWO-COMPONENT SYSTEM SENSOR PROTEIN"/>
    <property type="match status" value="1"/>
</dbReference>
<feature type="domain" description="CBS" evidence="15">
    <location>
        <begin position="217"/>
        <end position="279"/>
    </location>
</feature>
<reference evidence="16 17" key="1">
    <citation type="submission" date="2024-10" db="EMBL/GenBank/DDBJ databases">
        <authorList>
            <person name="Ratan Roy A."/>
            <person name="Morales Sandoval P.H."/>
            <person name="De Los Santos Villalobos S."/>
            <person name="Chakraborty S."/>
            <person name="Mukherjee J."/>
        </authorList>
    </citation>
    <scope>NUCLEOTIDE SEQUENCE [LARGE SCALE GENOMIC DNA]</scope>
    <source>
        <strain evidence="16 17">S1</strain>
    </source>
</reference>
<evidence type="ECO:0000256" key="9">
    <source>
        <dbReference type="PROSITE-ProRule" id="PRU00703"/>
    </source>
</evidence>
<dbReference type="RefSeq" id="WP_377967890.1">
    <property type="nucleotide sequence ID" value="NZ_JBHZOL010000105.1"/>
</dbReference>
<dbReference type="SUPFAM" id="SSF55874">
    <property type="entry name" value="ATPase domain of HSP90 chaperone/DNA topoisomerase II/histidine kinase"/>
    <property type="match status" value="1"/>
</dbReference>
<dbReference type="PROSITE" id="PS51371">
    <property type="entry name" value="CBS"/>
    <property type="match status" value="4"/>
</dbReference>
<evidence type="ECO:0000313" key="17">
    <source>
        <dbReference type="Proteomes" id="UP001600165"/>
    </source>
</evidence>
<dbReference type="CDD" id="cd17774">
    <property type="entry name" value="CBS_two-component_sensor_histidine_kinase_repeat2"/>
    <property type="match status" value="1"/>
</dbReference>
<keyword evidence="17" id="KW-1185">Reference proteome</keyword>
<dbReference type="InterPro" id="IPR001610">
    <property type="entry name" value="PAC"/>
</dbReference>
<proteinExistence type="predicted"/>
<name>A0ABW6IJB9_9CYAN</name>
<feature type="domain" description="PAC" evidence="14">
    <location>
        <begin position="605"/>
        <end position="657"/>
    </location>
</feature>
<dbReference type="Gene3D" id="3.30.565.10">
    <property type="entry name" value="Histidine kinase-like ATPase, C-terminal domain"/>
    <property type="match status" value="1"/>
</dbReference>